<reference evidence="3" key="1">
    <citation type="submission" date="2014-09" db="EMBL/GenBank/DDBJ databases">
        <authorList>
            <person name="Mudge J."/>
            <person name="Ramaraj T."/>
            <person name="Lindquist I.E."/>
            <person name="Bharti A.K."/>
            <person name="Sundararajan A."/>
            <person name="Cameron C.T."/>
            <person name="Woodward J.E."/>
            <person name="May G.D."/>
            <person name="Brubaker C."/>
            <person name="Broadhvest J."/>
            <person name="Wilkins T.A."/>
        </authorList>
    </citation>
    <scope>NUCLEOTIDE SEQUENCE</scope>
    <source>
        <strain evidence="3">cv. AKA8401</strain>
    </source>
</reference>
<keyword evidence="1" id="KW-0812">Transmembrane</keyword>
<keyword evidence="1" id="KW-1133">Transmembrane helix</keyword>
<feature type="transmembrane region" description="Helical" evidence="1">
    <location>
        <begin position="6"/>
        <end position="22"/>
    </location>
</feature>
<dbReference type="AlphaFoldDB" id="A0A0B0PUZ1"/>
<accession>A0A0B0PUZ1</accession>
<keyword evidence="3" id="KW-1185">Reference proteome</keyword>
<gene>
    <name evidence="2" type="ORF">F383_35360</name>
</gene>
<evidence type="ECO:0000256" key="1">
    <source>
        <dbReference type="SAM" id="Phobius"/>
    </source>
</evidence>
<proteinExistence type="predicted"/>
<sequence length="41" mass="4820">MCIRCLGHVLVLSVGYYMYWIVGNMCSTKYRLLCITDSFCY</sequence>
<name>A0A0B0PUZ1_GOSAR</name>
<organism evidence="2 3">
    <name type="scientific">Gossypium arboreum</name>
    <name type="common">Tree cotton</name>
    <name type="synonym">Gossypium nanking</name>
    <dbReference type="NCBI Taxonomy" id="29729"/>
    <lineage>
        <taxon>Eukaryota</taxon>
        <taxon>Viridiplantae</taxon>
        <taxon>Streptophyta</taxon>
        <taxon>Embryophyta</taxon>
        <taxon>Tracheophyta</taxon>
        <taxon>Spermatophyta</taxon>
        <taxon>Magnoliopsida</taxon>
        <taxon>eudicotyledons</taxon>
        <taxon>Gunneridae</taxon>
        <taxon>Pentapetalae</taxon>
        <taxon>rosids</taxon>
        <taxon>malvids</taxon>
        <taxon>Malvales</taxon>
        <taxon>Malvaceae</taxon>
        <taxon>Malvoideae</taxon>
        <taxon>Gossypium</taxon>
    </lineage>
</organism>
<dbReference type="EMBL" id="KN446480">
    <property type="protein sequence ID" value="KHG28795.1"/>
    <property type="molecule type" value="Genomic_DNA"/>
</dbReference>
<keyword evidence="1" id="KW-0472">Membrane</keyword>
<dbReference type="Proteomes" id="UP000032142">
    <property type="component" value="Unassembled WGS sequence"/>
</dbReference>
<protein>
    <submittedName>
        <fullName evidence="2">Uncharacterized protein</fullName>
    </submittedName>
</protein>
<evidence type="ECO:0000313" key="3">
    <source>
        <dbReference type="Proteomes" id="UP000032142"/>
    </source>
</evidence>
<evidence type="ECO:0000313" key="2">
    <source>
        <dbReference type="EMBL" id="KHG28795.1"/>
    </source>
</evidence>